<evidence type="ECO:0000313" key="3">
    <source>
        <dbReference type="Proteomes" id="UP000199223"/>
    </source>
</evidence>
<organism evidence="2 3">
    <name type="scientific">Deinococcus reticulitermitis</name>
    <dbReference type="NCBI Taxonomy" id="856736"/>
    <lineage>
        <taxon>Bacteria</taxon>
        <taxon>Thermotogati</taxon>
        <taxon>Deinococcota</taxon>
        <taxon>Deinococci</taxon>
        <taxon>Deinococcales</taxon>
        <taxon>Deinococcaceae</taxon>
        <taxon>Deinococcus</taxon>
    </lineage>
</organism>
<dbReference type="Pfam" id="PF10882">
    <property type="entry name" value="bPH_5"/>
    <property type="match status" value="1"/>
</dbReference>
<evidence type="ECO:0000313" key="2">
    <source>
        <dbReference type="EMBL" id="SEI74664.1"/>
    </source>
</evidence>
<evidence type="ECO:0000259" key="1">
    <source>
        <dbReference type="Pfam" id="PF10882"/>
    </source>
</evidence>
<keyword evidence="3" id="KW-1185">Reference proteome</keyword>
<reference evidence="3" key="1">
    <citation type="submission" date="2016-10" db="EMBL/GenBank/DDBJ databases">
        <authorList>
            <person name="Varghese N."/>
            <person name="Submissions S."/>
        </authorList>
    </citation>
    <scope>NUCLEOTIDE SEQUENCE [LARGE SCALE GENOMIC DNA]</scope>
    <source>
        <strain evidence="3">CGMCC 1.10218</strain>
    </source>
</reference>
<dbReference type="EMBL" id="FNZA01000001">
    <property type="protein sequence ID" value="SEI74664.1"/>
    <property type="molecule type" value="Genomic_DNA"/>
</dbReference>
<dbReference type="RefSeq" id="WP_177182992.1">
    <property type="nucleotide sequence ID" value="NZ_FNZA01000001.1"/>
</dbReference>
<dbReference type="Proteomes" id="UP000199223">
    <property type="component" value="Unassembled WGS sequence"/>
</dbReference>
<dbReference type="InterPro" id="IPR027783">
    <property type="entry name" value="Bacterial_PH-related"/>
</dbReference>
<feature type="domain" description="Bacterial Pleckstrin homology" evidence="1">
    <location>
        <begin position="30"/>
        <end position="127"/>
    </location>
</feature>
<protein>
    <submittedName>
        <fullName evidence="2">PH domain-containing protein</fullName>
    </submittedName>
</protein>
<dbReference type="AlphaFoldDB" id="A0A1H6T940"/>
<gene>
    <name evidence="2" type="ORF">SAMN04488058_101502</name>
</gene>
<accession>A0A1H6T940</accession>
<proteinExistence type="predicted"/>
<dbReference type="STRING" id="856736.SAMN04488058_101502"/>
<sequence>MAAAAPQRPLFTALGAGLFALFWGLPRRLGYALTKEGLEVRRFSGTFLWPYAELRAQRTGGTLGLKHFGTGVSGYYTGLCGWSGPEADTVQALASRTRGGVLIEARGKRYFLTPADPESFLAALSGRGVPVA</sequence>
<name>A0A1H6T940_9DEIO</name>